<organism evidence="1 2">
    <name type="scientific">Lupinus luteus</name>
    <name type="common">European yellow lupine</name>
    <dbReference type="NCBI Taxonomy" id="3873"/>
    <lineage>
        <taxon>Eukaryota</taxon>
        <taxon>Viridiplantae</taxon>
        <taxon>Streptophyta</taxon>
        <taxon>Embryophyta</taxon>
        <taxon>Tracheophyta</taxon>
        <taxon>Spermatophyta</taxon>
        <taxon>Magnoliopsida</taxon>
        <taxon>eudicotyledons</taxon>
        <taxon>Gunneridae</taxon>
        <taxon>Pentapetalae</taxon>
        <taxon>rosids</taxon>
        <taxon>fabids</taxon>
        <taxon>Fabales</taxon>
        <taxon>Fabaceae</taxon>
        <taxon>Papilionoideae</taxon>
        <taxon>50 kb inversion clade</taxon>
        <taxon>genistoids sensu lato</taxon>
        <taxon>core genistoids</taxon>
        <taxon>Genisteae</taxon>
        <taxon>Lupinus</taxon>
    </lineage>
</organism>
<reference evidence="1 2" key="1">
    <citation type="submission" date="2024-03" db="EMBL/GenBank/DDBJ databases">
        <authorList>
            <person name="Martinez-Hernandez J."/>
        </authorList>
    </citation>
    <scope>NUCLEOTIDE SEQUENCE [LARGE SCALE GENOMIC DNA]</scope>
</reference>
<evidence type="ECO:0000313" key="2">
    <source>
        <dbReference type="Proteomes" id="UP001497480"/>
    </source>
</evidence>
<name>A0AAV1WPX3_LUPLU</name>
<keyword evidence="2" id="KW-1185">Reference proteome</keyword>
<dbReference type="AlphaFoldDB" id="A0AAV1WPX3"/>
<evidence type="ECO:0000313" key="1">
    <source>
        <dbReference type="EMBL" id="CAL0311018.1"/>
    </source>
</evidence>
<proteinExistence type="predicted"/>
<comment type="caution">
    <text evidence="1">The sequence shown here is derived from an EMBL/GenBank/DDBJ whole genome shotgun (WGS) entry which is preliminary data.</text>
</comment>
<dbReference type="Proteomes" id="UP001497480">
    <property type="component" value="Unassembled WGS sequence"/>
</dbReference>
<sequence>MEANDLRPITRERDQEGHTCNPSLTSLLSVVIYNSSKEGLFEETVSVIGTRGKELIFQMHKKAYEKFQWRENNDTKKSRLLPVFMLQTITDNGNEDANSNNPFQIGIVDEQQPITIDFNNSAKFNKRGSSHYVQEWWTWRKGPTKKMHFRYQRLAMGELLQHLAL</sequence>
<dbReference type="EMBL" id="CAXHTB010000008">
    <property type="protein sequence ID" value="CAL0311018.1"/>
    <property type="molecule type" value="Genomic_DNA"/>
</dbReference>
<gene>
    <name evidence="1" type="ORF">LLUT_LOCUS12078</name>
</gene>
<accession>A0AAV1WPX3</accession>
<protein>
    <submittedName>
        <fullName evidence="1">Uncharacterized protein</fullName>
    </submittedName>
</protein>